<dbReference type="InterPro" id="IPR036691">
    <property type="entry name" value="Endo/exonu/phosph_ase_sf"/>
</dbReference>
<evidence type="ECO:0000256" key="1">
    <source>
        <dbReference type="SAM" id="MobiDB-lite"/>
    </source>
</evidence>
<keyword evidence="2" id="KW-0732">Signal</keyword>
<keyword evidence="4" id="KW-1185">Reference proteome</keyword>
<dbReference type="AlphaFoldDB" id="A0A1Q9CEM9"/>
<evidence type="ECO:0008006" key="5">
    <source>
        <dbReference type="Google" id="ProtNLM"/>
    </source>
</evidence>
<sequence>MLCISNVWLIPMRAGSAFVLACLLAPAADARKPSPNCDYSLACAFRPTLCWVALTFPMAQGLTFLLPFCRSMSLHSIVSVLKLFSDMPLPPVPTSFACRKLATALLLLGLLPSLCKLGGVVLGALPLSQHGAPKPGGCALLWRDFGRSSPVSCSLPAEHAHRVVGRTFADFTLVCVYFPARENSPHLVHTVFQAAEAEGKPWLVVGDYNWRASYDHVCLGFEASTFPYAVTTVGHQAAPTRACCSASVSVSNAVVQTCPLPGIPHYQAVVFADAVAPNLCDPAPNLRARRTAVYEWSLPPAPQLPALCQRLISAVPADEEPCGSRELRPSSESAPAERNAWKGGGTLTRQGTGNGGTEAPLWEQAKTNRSLASTEGGAGWAALIRSMLIDKAKVGTVGTELSSDTRNHIGYGPLTGIGVTAQHSLPRSRSEARAMPPFMRGPGVLDIRLAPPTDDLAPALV</sequence>
<dbReference type="Proteomes" id="UP000186817">
    <property type="component" value="Unassembled WGS sequence"/>
</dbReference>
<dbReference type="EMBL" id="LSRX01001284">
    <property type="protein sequence ID" value="OLP81380.1"/>
    <property type="molecule type" value="Genomic_DNA"/>
</dbReference>
<evidence type="ECO:0000256" key="2">
    <source>
        <dbReference type="SAM" id="SignalP"/>
    </source>
</evidence>
<feature type="chain" id="PRO_5013113477" description="Endonuclease/exonuclease/phosphatase domain-containing protein" evidence="2">
    <location>
        <begin position="31"/>
        <end position="461"/>
    </location>
</feature>
<comment type="caution">
    <text evidence="3">The sequence shown here is derived from an EMBL/GenBank/DDBJ whole genome shotgun (WGS) entry which is preliminary data.</text>
</comment>
<feature type="region of interest" description="Disordered" evidence="1">
    <location>
        <begin position="320"/>
        <end position="370"/>
    </location>
</feature>
<dbReference type="SUPFAM" id="SSF56219">
    <property type="entry name" value="DNase I-like"/>
    <property type="match status" value="1"/>
</dbReference>
<proteinExistence type="predicted"/>
<evidence type="ECO:0000313" key="3">
    <source>
        <dbReference type="EMBL" id="OLP81380.1"/>
    </source>
</evidence>
<gene>
    <name evidence="3" type="ORF">AK812_SmicGene38077</name>
</gene>
<evidence type="ECO:0000313" key="4">
    <source>
        <dbReference type="Proteomes" id="UP000186817"/>
    </source>
</evidence>
<accession>A0A1Q9CEM9</accession>
<organism evidence="3 4">
    <name type="scientific">Symbiodinium microadriaticum</name>
    <name type="common">Dinoflagellate</name>
    <name type="synonym">Zooxanthella microadriatica</name>
    <dbReference type="NCBI Taxonomy" id="2951"/>
    <lineage>
        <taxon>Eukaryota</taxon>
        <taxon>Sar</taxon>
        <taxon>Alveolata</taxon>
        <taxon>Dinophyceae</taxon>
        <taxon>Suessiales</taxon>
        <taxon>Symbiodiniaceae</taxon>
        <taxon>Symbiodinium</taxon>
    </lineage>
</organism>
<reference evidence="3 4" key="1">
    <citation type="submission" date="2016-02" db="EMBL/GenBank/DDBJ databases">
        <title>Genome analysis of coral dinoflagellate symbionts highlights evolutionary adaptations to a symbiotic lifestyle.</title>
        <authorList>
            <person name="Aranda M."/>
            <person name="Li Y."/>
            <person name="Liew Y.J."/>
            <person name="Baumgarten S."/>
            <person name="Simakov O."/>
            <person name="Wilson M."/>
            <person name="Piel J."/>
            <person name="Ashoor H."/>
            <person name="Bougouffa S."/>
            <person name="Bajic V.B."/>
            <person name="Ryu T."/>
            <person name="Ravasi T."/>
            <person name="Bayer T."/>
            <person name="Micklem G."/>
            <person name="Kim H."/>
            <person name="Bhak J."/>
            <person name="Lajeunesse T.C."/>
            <person name="Voolstra C.R."/>
        </authorList>
    </citation>
    <scope>NUCLEOTIDE SEQUENCE [LARGE SCALE GENOMIC DNA]</scope>
    <source>
        <strain evidence="3 4">CCMP2467</strain>
    </source>
</reference>
<feature type="compositionally biased region" description="Gly residues" evidence="1">
    <location>
        <begin position="342"/>
        <end position="356"/>
    </location>
</feature>
<name>A0A1Q9CEM9_SYMMI</name>
<feature type="signal peptide" evidence="2">
    <location>
        <begin position="1"/>
        <end position="30"/>
    </location>
</feature>
<protein>
    <recommendedName>
        <fullName evidence="5">Endonuclease/exonuclease/phosphatase domain-containing protein</fullName>
    </recommendedName>
</protein>